<keyword evidence="3" id="KW-1185">Reference proteome</keyword>
<dbReference type="RefSeq" id="WP_156338327.1">
    <property type="nucleotide sequence ID" value="NZ_CP012159.1"/>
</dbReference>
<dbReference type="Proteomes" id="UP000067626">
    <property type="component" value="Chromosome"/>
</dbReference>
<feature type="compositionally biased region" description="Gly residues" evidence="1">
    <location>
        <begin position="38"/>
        <end position="59"/>
    </location>
</feature>
<evidence type="ECO:0000256" key="1">
    <source>
        <dbReference type="SAM" id="MobiDB-lite"/>
    </source>
</evidence>
<gene>
    <name evidence="2" type="ORF">CMC5_015210</name>
</gene>
<evidence type="ECO:0000313" key="3">
    <source>
        <dbReference type="Proteomes" id="UP000067626"/>
    </source>
</evidence>
<dbReference type="EMBL" id="CP012159">
    <property type="protein sequence ID" value="AKT37385.1"/>
    <property type="molecule type" value="Genomic_DNA"/>
</dbReference>
<accession>A0A0K1E934</accession>
<organism evidence="2 3">
    <name type="scientific">Chondromyces crocatus</name>
    <dbReference type="NCBI Taxonomy" id="52"/>
    <lineage>
        <taxon>Bacteria</taxon>
        <taxon>Pseudomonadati</taxon>
        <taxon>Myxococcota</taxon>
        <taxon>Polyangia</taxon>
        <taxon>Polyangiales</taxon>
        <taxon>Polyangiaceae</taxon>
        <taxon>Chondromyces</taxon>
    </lineage>
</organism>
<dbReference type="AlphaFoldDB" id="A0A0K1E934"/>
<evidence type="ECO:0000313" key="2">
    <source>
        <dbReference type="EMBL" id="AKT37385.1"/>
    </source>
</evidence>
<protein>
    <submittedName>
        <fullName evidence="2">Uncharacterized protein</fullName>
    </submittedName>
</protein>
<proteinExistence type="predicted"/>
<dbReference type="KEGG" id="ccro:CMC5_015210"/>
<reference evidence="2 3" key="1">
    <citation type="submission" date="2015-07" db="EMBL/GenBank/DDBJ databases">
        <title>Genome analysis of myxobacterium Chondromyces crocatus Cm c5 reveals a high potential for natural compound synthesis and the genetic basis for the loss of fruiting body formation.</title>
        <authorList>
            <person name="Zaburannyi N."/>
            <person name="Bunk B."/>
            <person name="Maier J."/>
            <person name="Overmann J."/>
            <person name="Mueller R."/>
        </authorList>
    </citation>
    <scope>NUCLEOTIDE SEQUENCE [LARGE SCALE GENOMIC DNA]</scope>
    <source>
        <strain evidence="2 3">Cm c5</strain>
    </source>
</reference>
<feature type="region of interest" description="Disordered" evidence="1">
    <location>
        <begin position="23"/>
        <end position="59"/>
    </location>
</feature>
<sequence length="222" mass="21753">MTSASLLGACGFVLGFDDFDKIGGPRPGDTTTSTSSQGGSGGEGGGTTTAGGDGGMGGSGGGLGGAGGIGGQGGLGGMGGDGGMGGVGGVAPECDRDGDGVLSLACGGLDCDDDGDGHLVPYCPGFVGDDCDDADERVYGGATVWHVIPRLSGGFDYNCDGLENREFPTVDCSSACSGTSNNVFLTPLNCGQSGPFGRCIYDAANMTCTPQVTDNNRLLRCR</sequence>
<dbReference type="OrthoDB" id="5524054at2"/>
<dbReference type="PATRIC" id="fig|52.7.peg.1625"/>
<name>A0A0K1E934_CHOCO</name>
<feature type="compositionally biased region" description="Low complexity" evidence="1">
    <location>
        <begin position="28"/>
        <end position="37"/>
    </location>
</feature>